<comment type="caution">
    <text evidence="2">The sequence shown here is derived from an EMBL/GenBank/DDBJ whole genome shotgun (WGS) entry which is preliminary data.</text>
</comment>
<keyword evidence="1" id="KW-0812">Transmembrane</keyword>
<protein>
    <recommendedName>
        <fullName evidence="4">DUF998 domain-containing protein</fullName>
    </recommendedName>
</protein>
<gene>
    <name evidence="2" type="ORF">BN961_00777</name>
</gene>
<keyword evidence="1" id="KW-0472">Membrane</keyword>
<proteinExistence type="predicted"/>
<feature type="transmembrane region" description="Helical" evidence="1">
    <location>
        <begin position="56"/>
        <end position="79"/>
    </location>
</feature>
<name>A0A090N6T0_AFIFE</name>
<feature type="transmembrane region" description="Helical" evidence="1">
    <location>
        <begin position="12"/>
        <end position="36"/>
    </location>
</feature>
<reference evidence="2 3" key="1">
    <citation type="journal article" date="2014" name="Genome Announc.">
        <title>Genome Sequence of Afipia felis Strain 76713, Isolated in Hospital Water Using an Amoeba Co-Culture Procedure.</title>
        <authorList>
            <person name="Benamar S."/>
            <person name="La Scola B."/>
            <person name="Croce O."/>
        </authorList>
    </citation>
    <scope>NUCLEOTIDE SEQUENCE [LARGE SCALE GENOMIC DNA]</scope>
    <source>
        <strain evidence="2 3">76713</strain>
    </source>
</reference>
<dbReference type="Proteomes" id="UP000035762">
    <property type="component" value="Unassembled WGS sequence"/>
</dbReference>
<sequence>MPGTPYFSPRLILGAAAMFGMLLALGVHILGQRFGLDLGDLWGASSNGVIPATAAIAWWLIAAVAFVGGYVTASLLFSAVSGHLPRRLQHALIAGGLLLLIAAGQAASGPSAVPTLHGLYNGIIAFAAGCSDGVRGRPFRAGPALKKRHAMPAWRFFVKPQLAAFRLILDSASAVSFLSTARSSSSVFCRTDAQSLRPSCFAHATSVP</sequence>
<evidence type="ECO:0008006" key="4">
    <source>
        <dbReference type="Google" id="ProtNLM"/>
    </source>
</evidence>
<keyword evidence="3" id="KW-1185">Reference proteome</keyword>
<dbReference type="AlphaFoldDB" id="A0A090N6T0"/>
<organism evidence="2 3">
    <name type="scientific">Afipia felis</name>
    <name type="common">Cat scratch disease bacillus</name>
    <dbReference type="NCBI Taxonomy" id="1035"/>
    <lineage>
        <taxon>Bacteria</taxon>
        <taxon>Pseudomonadati</taxon>
        <taxon>Pseudomonadota</taxon>
        <taxon>Alphaproteobacteria</taxon>
        <taxon>Hyphomicrobiales</taxon>
        <taxon>Nitrobacteraceae</taxon>
        <taxon>Afipia</taxon>
    </lineage>
</organism>
<evidence type="ECO:0000313" key="2">
    <source>
        <dbReference type="EMBL" id="CEG07388.1"/>
    </source>
</evidence>
<evidence type="ECO:0000313" key="3">
    <source>
        <dbReference type="Proteomes" id="UP000035762"/>
    </source>
</evidence>
<feature type="transmembrane region" description="Helical" evidence="1">
    <location>
        <begin position="91"/>
        <end position="108"/>
    </location>
</feature>
<dbReference type="EMBL" id="CCAZ020000001">
    <property type="protein sequence ID" value="CEG07388.1"/>
    <property type="molecule type" value="Genomic_DNA"/>
</dbReference>
<accession>A0A090N6T0</accession>
<evidence type="ECO:0000256" key="1">
    <source>
        <dbReference type="SAM" id="Phobius"/>
    </source>
</evidence>
<keyword evidence="1" id="KW-1133">Transmembrane helix</keyword>